<dbReference type="HOGENOM" id="CLU_2270394_0_0_1"/>
<dbReference type="Proteomes" id="UP000002320">
    <property type="component" value="Unassembled WGS sequence"/>
</dbReference>
<gene>
    <name evidence="2" type="primary">6053149</name>
    <name evidence="1" type="ORF">CpipJ_CPIJ019091</name>
</gene>
<accession>B0XI15</accession>
<evidence type="ECO:0000313" key="3">
    <source>
        <dbReference type="Proteomes" id="UP000002320"/>
    </source>
</evidence>
<dbReference type="InParanoid" id="B0XI15"/>
<evidence type="ECO:0000313" key="2">
    <source>
        <dbReference type="EnsemblMetazoa" id="CPIJ019091-PA"/>
    </source>
</evidence>
<dbReference type="EnsemblMetazoa" id="CPIJ019091-RA">
    <property type="protein sequence ID" value="CPIJ019091-PA"/>
    <property type="gene ID" value="CPIJ019091"/>
</dbReference>
<reference evidence="2" key="2">
    <citation type="submission" date="2021-02" db="UniProtKB">
        <authorList>
            <consortium name="EnsemblMetazoa"/>
        </authorList>
    </citation>
    <scope>IDENTIFICATION</scope>
    <source>
        <strain evidence="2">JHB</strain>
    </source>
</reference>
<keyword evidence="3" id="KW-1185">Reference proteome</keyword>
<dbReference type="EMBL" id="DS233240">
    <property type="protein sequence ID" value="EDS28892.1"/>
    <property type="molecule type" value="Genomic_DNA"/>
</dbReference>
<proteinExistence type="predicted"/>
<dbReference type="AlphaFoldDB" id="B0XI15"/>
<sequence length="103" mass="12154">FRLGRAAFCFAPCTPFWRLLYFLVFRKKSPTTTKTKNCSAISSFVTQYRSQTAPHNTTTPKFQFEPGVKKWLDLSWKCLRLRFTLSCRVNLLRTQTLRLARKQ</sequence>
<protein>
    <submittedName>
        <fullName evidence="1 2">Uncharacterized protein</fullName>
    </submittedName>
</protein>
<reference evidence="1" key="1">
    <citation type="submission" date="2007-03" db="EMBL/GenBank/DDBJ databases">
        <title>Annotation of Culex pipiens quinquefasciatus.</title>
        <authorList>
            <consortium name="The Broad Institute Genome Sequencing Platform"/>
            <person name="Atkinson P.W."/>
            <person name="Hemingway J."/>
            <person name="Christensen B.M."/>
            <person name="Higgs S."/>
            <person name="Kodira C."/>
            <person name="Hannick L."/>
            <person name="Megy K."/>
            <person name="O'Leary S."/>
            <person name="Pearson M."/>
            <person name="Haas B.J."/>
            <person name="Mauceli E."/>
            <person name="Wortman J.R."/>
            <person name="Lee N.H."/>
            <person name="Guigo R."/>
            <person name="Stanke M."/>
            <person name="Alvarado L."/>
            <person name="Amedeo P."/>
            <person name="Antoine C.H."/>
            <person name="Arensburger P."/>
            <person name="Bidwell S.L."/>
            <person name="Crawford M."/>
            <person name="Camaro F."/>
            <person name="Devon K."/>
            <person name="Engels R."/>
            <person name="Hammond M."/>
            <person name="Howarth C."/>
            <person name="Koehrsen M."/>
            <person name="Lawson D."/>
            <person name="Montgomery P."/>
            <person name="Nene V."/>
            <person name="Nusbaum C."/>
            <person name="Puiu D."/>
            <person name="Romero-Severson J."/>
            <person name="Severson D.W."/>
            <person name="Shumway M."/>
            <person name="Sisk P."/>
            <person name="Stolte C."/>
            <person name="Zeng Q."/>
            <person name="Eisenstadt E."/>
            <person name="Fraser-Liggett C."/>
            <person name="Strausberg R."/>
            <person name="Galagan J."/>
            <person name="Birren B."/>
            <person name="Collins F.H."/>
        </authorList>
    </citation>
    <scope>NUCLEOTIDE SEQUENCE [LARGE SCALE GENOMIC DNA]</scope>
    <source>
        <strain evidence="1">JHB</strain>
    </source>
</reference>
<dbReference type="KEGG" id="cqu:CpipJ_CPIJ019091"/>
<feature type="non-terminal residue" evidence="1">
    <location>
        <position position="1"/>
    </location>
</feature>
<name>B0XI15_CULQU</name>
<organism>
    <name type="scientific">Culex quinquefasciatus</name>
    <name type="common">Southern house mosquito</name>
    <name type="synonym">Culex pungens</name>
    <dbReference type="NCBI Taxonomy" id="7176"/>
    <lineage>
        <taxon>Eukaryota</taxon>
        <taxon>Metazoa</taxon>
        <taxon>Ecdysozoa</taxon>
        <taxon>Arthropoda</taxon>
        <taxon>Hexapoda</taxon>
        <taxon>Insecta</taxon>
        <taxon>Pterygota</taxon>
        <taxon>Neoptera</taxon>
        <taxon>Endopterygota</taxon>
        <taxon>Diptera</taxon>
        <taxon>Nematocera</taxon>
        <taxon>Culicoidea</taxon>
        <taxon>Culicidae</taxon>
        <taxon>Culicinae</taxon>
        <taxon>Culicini</taxon>
        <taxon>Culex</taxon>
        <taxon>Culex</taxon>
    </lineage>
</organism>
<dbReference type="VEuPathDB" id="VectorBase:CPIJ019091"/>
<evidence type="ECO:0000313" key="1">
    <source>
        <dbReference type="EMBL" id="EDS28892.1"/>
    </source>
</evidence>